<dbReference type="GO" id="GO:0005549">
    <property type="term" value="F:odorant binding"/>
    <property type="evidence" value="ECO:0007669"/>
    <property type="project" value="InterPro"/>
</dbReference>
<gene>
    <name evidence="11" type="ORF">Zmor_026652</name>
</gene>
<organism evidence="11 12">
    <name type="scientific">Zophobas morio</name>
    <dbReference type="NCBI Taxonomy" id="2755281"/>
    <lineage>
        <taxon>Eukaryota</taxon>
        <taxon>Metazoa</taxon>
        <taxon>Ecdysozoa</taxon>
        <taxon>Arthropoda</taxon>
        <taxon>Hexapoda</taxon>
        <taxon>Insecta</taxon>
        <taxon>Pterygota</taxon>
        <taxon>Neoptera</taxon>
        <taxon>Endopterygota</taxon>
        <taxon>Coleoptera</taxon>
        <taxon>Polyphaga</taxon>
        <taxon>Cucujiformia</taxon>
        <taxon>Tenebrionidae</taxon>
        <taxon>Zophobas</taxon>
    </lineage>
</organism>
<keyword evidence="12" id="KW-1185">Reference proteome</keyword>
<dbReference type="Proteomes" id="UP001168821">
    <property type="component" value="Unassembled WGS sequence"/>
</dbReference>
<comment type="similarity">
    <text evidence="10">Belongs to the insect chemoreceptor superfamily. Heteromeric odorant receptor channel (TC 1.A.69) family.</text>
</comment>
<evidence type="ECO:0000256" key="7">
    <source>
        <dbReference type="ARBA" id="ARBA00023136"/>
    </source>
</evidence>
<dbReference type="PANTHER" id="PTHR21137">
    <property type="entry name" value="ODORANT RECEPTOR"/>
    <property type="match status" value="1"/>
</dbReference>
<dbReference type="Pfam" id="PF02949">
    <property type="entry name" value="7tm_6"/>
    <property type="match status" value="1"/>
</dbReference>
<feature type="transmembrane region" description="Helical" evidence="10">
    <location>
        <begin position="167"/>
        <end position="190"/>
    </location>
</feature>
<evidence type="ECO:0000313" key="12">
    <source>
        <dbReference type="Proteomes" id="UP001168821"/>
    </source>
</evidence>
<evidence type="ECO:0000256" key="1">
    <source>
        <dbReference type="ARBA" id="ARBA00004651"/>
    </source>
</evidence>
<keyword evidence="3 10" id="KW-0716">Sensory transduction</keyword>
<evidence type="ECO:0000256" key="3">
    <source>
        <dbReference type="ARBA" id="ARBA00022606"/>
    </source>
</evidence>
<evidence type="ECO:0000256" key="4">
    <source>
        <dbReference type="ARBA" id="ARBA00022692"/>
    </source>
</evidence>
<comment type="caution">
    <text evidence="10">Lacks conserved residue(s) required for the propagation of feature annotation.</text>
</comment>
<evidence type="ECO:0000256" key="6">
    <source>
        <dbReference type="ARBA" id="ARBA00022989"/>
    </source>
</evidence>
<dbReference type="AlphaFoldDB" id="A0AA38M5K3"/>
<keyword evidence="4 10" id="KW-0812">Transmembrane</keyword>
<comment type="subcellular location">
    <subcellularLocation>
        <location evidence="1 10">Cell membrane</location>
        <topology evidence="1 10">Multi-pass membrane protein</topology>
    </subcellularLocation>
</comment>
<evidence type="ECO:0000256" key="2">
    <source>
        <dbReference type="ARBA" id="ARBA00022475"/>
    </source>
</evidence>
<dbReference type="GO" id="GO:0004984">
    <property type="term" value="F:olfactory receptor activity"/>
    <property type="evidence" value="ECO:0007669"/>
    <property type="project" value="InterPro"/>
</dbReference>
<evidence type="ECO:0000256" key="9">
    <source>
        <dbReference type="ARBA" id="ARBA00023224"/>
    </source>
</evidence>
<keyword evidence="2" id="KW-1003">Cell membrane</keyword>
<evidence type="ECO:0000256" key="8">
    <source>
        <dbReference type="ARBA" id="ARBA00023170"/>
    </source>
</evidence>
<keyword evidence="8 10" id="KW-0675">Receptor</keyword>
<reference evidence="11" key="1">
    <citation type="journal article" date="2023" name="G3 (Bethesda)">
        <title>Whole genome assemblies of Zophobas morio and Tenebrio molitor.</title>
        <authorList>
            <person name="Kaur S."/>
            <person name="Stinson S.A."/>
            <person name="diCenzo G.C."/>
        </authorList>
    </citation>
    <scope>NUCLEOTIDE SEQUENCE</scope>
    <source>
        <strain evidence="11">QUZm001</strain>
    </source>
</reference>
<evidence type="ECO:0000313" key="11">
    <source>
        <dbReference type="EMBL" id="KAJ3643973.1"/>
    </source>
</evidence>
<feature type="transmembrane region" description="Helical" evidence="10">
    <location>
        <begin position="127"/>
        <end position="147"/>
    </location>
</feature>
<proteinExistence type="inferred from homology"/>
<feature type="transmembrane region" description="Helical" evidence="10">
    <location>
        <begin position="35"/>
        <end position="55"/>
    </location>
</feature>
<comment type="caution">
    <text evidence="11">The sequence shown here is derived from an EMBL/GenBank/DDBJ whole genome shotgun (WGS) entry which is preliminary data.</text>
</comment>
<sequence>MLNIIRKSFRTNLFIMRLGHVYPPQKQTTLFTIRAYLLQILFVVPVPVLGIVYLLTEKNLNVDRVNYNAAFLAQATCVIPKLFPFIRRGSRIRECILYFESFCVSLTKQHQKNIIDECIKVCRRNTLIFLVSVAGGVSSWAMNPIFWDGRNLPVDLWLPFNPYENWFVYWCVYVFAAAGVYFSAFVTGVIDPLIAGLAYHATGQIKILKDNLEHLPEFDNDNVLMYERIKQCVEHHNATLSFVKEFEECFSPVVFSQFAASVFVIGFCCLQLSKVTSVGFYFVQLVMYFIVILAQLYFYCYYGSTLFEESNSLSNAIYMGQWYDYDMKSKKALFILMERSKDPMIVTAGKILELSIVTFATILRRSYSLLALLNNYQ</sequence>
<accession>A0AA38M5K3</accession>
<feature type="transmembrane region" description="Helical" evidence="10">
    <location>
        <begin position="279"/>
        <end position="302"/>
    </location>
</feature>
<keyword evidence="7 10" id="KW-0472">Membrane</keyword>
<protein>
    <recommendedName>
        <fullName evidence="10">Odorant receptor</fullName>
    </recommendedName>
</protein>
<dbReference type="GO" id="GO:0007165">
    <property type="term" value="P:signal transduction"/>
    <property type="evidence" value="ECO:0007669"/>
    <property type="project" value="UniProtKB-KW"/>
</dbReference>
<keyword evidence="6 10" id="KW-1133">Transmembrane helix</keyword>
<evidence type="ECO:0000256" key="5">
    <source>
        <dbReference type="ARBA" id="ARBA00022725"/>
    </source>
</evidence>
<keyword evidence="9 10" id="KW-0807">Transducer</keyword>
<name>A0AA38M5K3_9CUCU</name>
<evidence type="ECO:0000256" key="10">
    <source>
        <dbReference type="RuleBase" id="RU351113"/>
    </source>
</evidence>
<dbReference type="EMBL" id="JALNTZ010000008">
    <property type="protein sequence ID" value="KAJ3643973.1"/>
    <property type="molecule type" value="Genomic_DNA"/>
</dbReference>
<dbReference type="GO" id="GO:0005886">
    <property type="term" value="C:plasma membrane"/>
    <property type="evidence" value="ECO:0007669"/>
    <property type="project" value="UniProtKB-SubCell"/>
</dbReference>
<feature type="transmembrane region" description="Helical" evidence="10">
    <location>
        <begin position="67"/>
        <end position="86"/>
    </location>
</feature>
<keyword evidence="5 10" id="KW-0552">Olfaction</keyword>
<dbReference type="InterPro" id="IPR004117">
    <property type="entry name" value="7tm6_olfct_rcpt"/>
</dbReference>
<dbReference type="PANTHER" id="PTHR21137:SF35">
    <property type="entry name" value="ODORANT RECEPTOR 19A-RELATED"/>
    <property type="match status" value="1"/>
</dbReference>